<keyword evidence="2" id="KW-1185">Reference proteome</keyword>
<protein>
    <recommendedName>
        <fullName evidence="3">Lipoprotein</fullName>
    </recommendedName>
</protein>
<sequence>MIKRCQVAAFVIGCALQSCQLLPDVLPVQSPDEEVQAPDIVNGPAKAITIYSIREGAHYADSNPFMRVQTNTLRFAATFDSTAIYSTLDPANQGDINKLYGLSDCSSDHHTNSARFGWRWYEGKLELHAYVYQNKVRKSAYVTDVVLGEATVCGIKLEEGQYVFTAGGQTVLLPRGCNGMGEGYQLYPYFGGDEAAPHPITIAIQELP</sequence>
<gene>
    <name evidence="1" type="ORF">GCM10023188_09560</name>
</gene>
<evidence type="ECO:0008006" key="3">
    <source>
        <dbReference type="Google" id="ProtNLM"/>
    </source>
</evidence>
<accession>A0ABP8LEM6</accession>
<dbReference type="PROSITE" id="PS51257">
    <property type="entry name" value="PROKAR_LIPOPROTEIN"/>
    <property type="match status" value="1"/>
</dbReference>
<evidence type="ECO:0000313" key="1">
    <source>
        <dbReference type="EMBL" id="GAA4426959.1"/>
    </source>
</evidence>
<dbReference type="EMBL" id="BAABHC010000004">
    <property type="protein sequence ID" value="GAA4426959.1"/>
    <property type="molecule type" value="Genomic_DNA"/>
</dbReference>
<organism evidence="1 2">
    <name type="scientific">Pontibacter saemangeumensis</name>
    <dbReference type="NCBI Taxonomy" id="1084525"/>
    <lineage>
        <taxon>Bacteria</taxon>
        <taxon>Pseudomonadati</taxon>
        <taxon>Bacteroidota</taxon>
        <taxon>Cytophagia</taxon>
        <taxon>Cytophagales</taxon>
        <taxon>Hymenobacteraceae</taxon>
        <taxon>Pontibacter</taxon>
    </lineage>
</organism>
<reference evidence="2" key="1">
    <citation type="journal article" date="2019" name="Int. J. Syst. Evol. Microbiol.">
        <title>The Global Catalogue of Microorganisms (GCM) 10K type strain sequencing project: providing services to taxonomists for standard genome sequencing and annotation.</title>
        <authorList>
            <consortium name="The Broad Institute Genomics Platform"/>
            <consortium name="The Broad Institute Genome Sequencing Center for Infectious Disease"/>
            <person name="Wu L."/>
            <person name="Ma J."/>
        </authorList>
    </citation>
    <scope>NUCLEOTIDE SEQUENCE [LARGE SCALE GENOMIC DNA]</scope>
    <source>
        <strain evidence="2">JCM 17926</strain>
    </source>
</reference>
<name>A0ABP8LEM6_9BACT</name>
<evidence type="ECO:0000313" key="2">
    <source>
        <dbReference type="Proteomes" id="UP001500552"/>
    </source>
</evidence>
<comment type="caution">
    <text evidence="1">The sequence shown here is derived from an EMBL/GenBank/DDBJ whole genome shotgun (WGS) entry which is preliminary data.</text>
</comment>
<dbReference type="Proteomes" id="UP001500552">
    <property type="component" value="Unassembled WGS sequence"/>
</dbReference>
<dbReference type="RefSeq" id="WP_345157180.1">
    <property type="nucleotide sequence ID" value="NZ_BAABHC010000004.1"/>
</dbReference>
<proteinExistence type="predicted"/>